<dbReference type="EMBL" id="GBXM01076647">
    <property type="protein sequence ID" value="JAH31930.1"/>
    <property type="molecule type" value="Transcribed_RNA"/>
</dbReference>
<proteinExistence type="predicted"/>
<protein>
    <submittedName>
        <fullName evidence="1">Uncharacterized protein</fullName>
    </submittedName>
</protein>
<reference evidence="1" key="2">
    <citation type="journal article" date="2015" name="Fish Shellfish Immunol.">
        <title>Early steps in the European eel (Anguilla anguilla)-Vibrio vulnificus interaction in the gills: Role of the RtxA13 toxin.</title>
        <authorList>
            <person name="Callol A."/>
            <person name="Pajuelo D."/>
            <person name="Ebbesson L."/>
            <person name="Teles M."/>
            <person name="MacKenzie S."/>
            <person name="Amaro C."/>
        </authorList>
    </citation>
    <scope>NUCLEOTIDE SEQUENCE</scope>
</reference>
<sequence>MATSVEIHLIYRLNIMDHNCKPRFS</sequence>
<evidence type="ECO:0000313" key="1">
    <source>
        <dbReference type="EMBL" id="JAH31930.1"/>
    </source>
</evidence>
<dbReference type="AlphaFoldDB" id="A0A0E9RTZ9"/>
<reference evidence="1" key="1">
    <citation type="submission" date="2014-11" db="EMBL/GenBank/DDBJ databases">
        <authorList>
            <person name="Amaro Gonzalez C."/>
        </authorList>
    </citation>
    <scope>NUCLEOTIDE SEQUENCE</scope>
</reference>
<accession>A0A0E9RTZ9</accession>
<organism evidence="1">
    <name type="scientific">Anguilla anguilla</name>
    <name type="common">European freshwater eel</name>
    <name type="synonym">Muraena anguilla</name>
    <dbReference type="NCBI Taxonomy" id="7936"/>
    <lineage>
        <taxon>Eukaryota</taxon>
        <taxon>Metazoa</taxon>
        <taxon>Chordata</taxon>
        <taxon>Craniata</taxon>
        <taxon>Vertebrata</taxon>
        <taxon>Euteleostomi</taxon>
        <taxon>Actinopterygii</taxon>
        <taxon>Neopterygii</taxon>
        <taxon>Teleostei</taxon>
        <taxon>Anguilliformes</taxon>
        <taxon>Anguillidae</taxon>
        <taxon>Anguilla</taxon>
    </lineage>
</organism>
<name>A0A0E9RTZ9_ANGAN</name>